<dbReference type="GeneID" id="34558967"/>
<dbReference type="AlphaFoldDB" id="A0A1G4BBY3"/>
<proteinExistence type="predicted"/>
<comment type="caution">
    <text evidence="1">The sequence shown here is derived from an EMBL/GenBank/DDBJ whole genome shotgun (WGS) entry which is preliminary data.</text>
</comment>
<gene>
    <name evidence="1" type="ORF">CORC01_05815</name>
</gene>
<evidence type="ECO:0000313" key="1">
    <source>
        <dbReference type="EMBL" id="OHE98919.1"/>
    </source>
</evidence>
<dbReference type="EMBL" id="MJBS01000041">
    <property type="protein sequence ID" value="OHE98919.1"/>
    <property type="molecule type" value="Genomic_DNA"/>
</dbReference>
<dbReference type="RefSeq" id="XP_022476068.1">
    <property type="nucleotide sequence ID" value="XM_022617457.1"/>
</dbReference>
<keyword evidence="2" id="KW-1185">Reference proteome</keyword>
<reference evidence="1 2" key="1">
    <citation type="submission" date="2016-09" db="EMBL/GenBank/DDBJ databases">
        <authorList>
            <person name="Capua I."/>
            <person name="De Benedictis P."/>
            <person name="Joannis T."/>
            <person name="Lombin L.H."/>
            <person name="Cattoli G."/>
        </authorList>
    </citation>
    <scope>NUCLEOTIDE SEQUENCE [LARGE SCALE GENOMIC DNA]</scope>
    <source>
        <strain evidence="1 2">IMI 309357</strain>
    </source>
</reference>
<evidence type="ECO:0000313" key="2">
    <source>
        <dbReference type="Proteomes" id="UP000176998"/>
    </source>
</evidence>
<protein>
    <submittedName>
        <fullName evidence="1">Uncharacterized protein</fullName>
    </submittedName>
</protein>
<organism evidence="1 2">
    <name type="scientific">Colletotrichum orchidophilum</name>
    <dbReference type="NCBI Taxonomy" id="1209926"/>
    <lineage>
        <taxon>Eukaryota</taxon>
        <taxon>Fungi</taxon>
        <taxon>Dikarya</taxon>
        <taxon>Ascomycota</taxon>
        <taxon>Pezizomycotina</taxon>
        <taxon>Sordariomycetes</taxon>
        <taxon>Hypocreomycetidae</taxon>
        <taxon>Glomerellales</taxon>
        <taxon>Glomerellaceae</taxon>
        <taxon>Colletotrichum</taxon>
    </lineage>
</organism>
<dbReference type="Proteomes" id="UP000176998">
    <property type="component" value="Unassembled WGS sequence"/>
</dbReference>
<sequence length="57" mass="5961">MLAPMSYISKLPSPPSRAGAVHSYSILGWGPTVSSAVFSGLFSLEPVSARRGLTHST</sequence>
<name>A0A1G4BBY3_9PEZI</name>
<accession>A0A1G4BBY3</accession>